<evidence type="ECO:0000313" key="2">
    <source>
        <dbReference type="Proteomes" id="UP000276301"/>
    </source>
</evidence>
<dbReference type="AlphaFoldDB" id="A0A498CR34"/>
<name>A0A498CR34_9FIRM</name>
<organism evidence="1 2">
    <name type="scientific">Anaerotruncus massiliensis</name>
    <name type="common">ex Liu et al. 2021</name>
    <dbReference type="NCBI Taxonomy" id="2321404"/>
    <lineage>
        <taxon>Bacteria</taxon>
        <taxon>Bacillati</taxon>
        <taxon>Bacillota</taxon>
        <taxon>Clostridia</taxon>
        <taxon>Eubacteriales</taxon>
        <taxon>Oscillospiraceae</taxon>
        <taxon>Anaerotruncus</taxon>
    </lineage>
</organism>
<keyword evidence="2" id="KW-1185">Reference proteome</keyword>
<protein>
    <submittedName>
        <fullName evidence="1">DUF4867 family protein</fullName>
    </submittedName>
</protein>
<accession>A0A498CR34</accession>
<dbReference type="EMBL" id="RCHT01000001">
    <property type="protein sequence ID" value="RLL14735.1"/>
    <property type="molecule type" value="Genomic_DNA"/>
</dbReference>
<gene>
    <name evidence="1" type="ORF">D4A47_01780</name>
</gene>
<sequence>MIQSIRPVGSDAFGPYGRVVAGYRFDGLLQVLREHTPRPSDGTVYVASDPRLERLPVFGEVQAGFFGGLPAQFGYCNGVNTRLACCEYHQCSELLVAADDLVLVVGPRGGISGGVCNTARFEAFSVPAGTAVELYGTTLHYAPCSARTGEGFRALIALLRFTNFPLAAGGDPSLAAVNKWVLAHPDSPEAKQGAHIGLSGEIVDIAPLIA</sequence>
<comment type="caution">
    <text evidence="1">The sequence shown here is derived from an EMBL/GenBank/DDBJ whole genome shotgun (WGS) entry which is preliminary data.</text>
</comment>
<proteinExistence type="predicted"/>
<dbReference type="InterPro" id="IPR032358">
    <property type="entry name" value="DUF4867"/>
</dbReference>
<evidence type="ECO:0000313" key="1">
    <source>
        <dbReference type="EMBL" id="RLL14735.1"/>
    </source>
</evidence>
<dbReference type="Pfam" id="PF16161">
    <property type="entry name" value="DUF4867"/>
    <property type="match status" value="1"/>
</dbReference>
<dbReference type="Proteomes" id="UP000276301">
    <property type="component" value="Unassembled WGS sequence"/>
</dbReference>
<reference evidence="1 2" key="1">
    <citation type="submission" date="2018-10" db="EMBL/GenBank/DDBJ databases">
        <title>Anaerotruncus faecis sp. nov., isolated from human feces.</title>
        <authorList>
            <person name="Wang Y.-J."/>
        </authorList>
    </citation>
    <scope>NUCLEOTIDE SEQUENCE [LARGE SCALE GENOMIC DNA]</scope>
    <source>
        <strain evidence="1 2">22A2-44</strain>
    </source>
</reference>
<dbReference type="RefSeq" id="WP_121585840.1">
    <property type="nucleotide sequence ID" value="NZ_RCHT01000001.1"/>
</dbReference>